<dbReference type="AlphaFoldDB" id="A0A1Y3L1I5"/>
<dbReference type="Proteomes" id="UP000196082">
    <property type="component" value="Unassembled WGS sequence"/>
</dbReference>
<protein>
    <recommendedName>
        <fullName evidence="2">Response regulatory domain-containing protein</fullName>
    </recommendedName>
</protein>
<dbReference type="EMBL" id="NFSB01000081">
    <property type="protein sequence ID" value="OUM29990.1"/>
    <property type="molecule type" value="Genomic_DNA"/>
</dbReference>
<feature type="modified residue" description="4-aspartylphosphate" evidence="1">
    <location>
        <position position="5"/>
    </location>
</feature>
<gene>
    <name evidence="3" type="ORF">B8W72_17935</name>
</gene>
<keyword evidence="1" id="KW-0597">Phosphoprotein</keyword>
<comment type="caution">
    <text evidence="3">The sequence shown here is derived from an EMBL/GenBank/DDBJ whole genome shotgun (WGS) entry which is preliminary data.</text>
</comment>
<sequence length="73" mass="7749">MLISDVGLPGGINGRQLADRLHLSSPGLKVLFVTGYDEHAVLAEGSLDDGMSVLTKPFTLPALATRVSQMLEK</sequence>
<reference evidence="3 4" key="1">
    <citation type="submission" date="2017-05" db="EMBL/GenBank/DDBJ databases">
        <title>Whole genome sequence of Pseudomonas putida isolate 1312 commercialized as a biostimulant.</title>
        <authorList>
            <person name="Crovadore J."/>
            <person name="Blanc P."/>
            <person name="Chablais R."/>
            <person name="Cochard B."/>
            <person name="Grizard D."/>
            <person name="Lefort F."/>
        </authorList>
    </citation>
    <scope>NUCLEOTIDE SEQUENCE [LARGE SCALE GENOMIC DNA]</scope>
    <source>
        <strain evidence="3 4">1312</strain>
    </source>
</reference>
<dbReference type="PROSITE" id="PS50110">
    <property type="entry name" value="RESPONSE_REGULATORY"/>
    <property type="match status" value="1"/>
</dbReference>
<accession>A0A1Y3L1I5</accession>
<dbReference type="Pfam" id="PF00072">
    <property type="entry name" value="Response_reg"/>
    <property type="match status" value="1"/>
</dbReference>
<dbReference type="SUPFAM" id="SSF52172">
    <property type="entry name" value="CheY-like"/>
    <property type="match status" value="1"/>
</dbReference>
<evidence type="ECO:0000256" key="1">
    <source>
        <dbReference type="PROSITE-ProRule" id="PRU00169"/>
    </source>
</evidence>
<evidence type="ECO:0000259" key="2">
    <source>
        <dbReference type="PROSITE" id="PS50110"/>
    </source>
</evidence>
<dbReference type="InterPro" id="IPR001789">
    <property type="entry name" value="Sig_transdc_resp-reg_receiver"/>
</dbReference>
<feature type="domain" description="Response regulatory" evidence="2">
    <location>
        <begin position="1"/>
        <end position="71"/>
    </location>
</feature>
<dbReference type="Gene3D" id="3.40.50.2300">
    <property type="match status" value="1"/>
</dbReference>
<proteinExistence type="predicted"/>
<name>A0A1Y3L1I5_PSEPU</name>
<dbReference type="InterPro" id="IPR011006">
    <property type="entry name" value="CheY-like_superfamily"/>
</dbReference>
<evidence type="ECO:0000313" key="3">
    <source>
        <dbReference type="EMBL" id="OUM29990.1"/>
    </source>
</evidence>
<organism evidence="3 4">
    <name type="scientific">Pseudomonas putida</name>
    <name type="common">Arthrobacter siderocapsulatus</name>
    <dbReference type="NCBI Taxonomy" id="303"/>
    <lineage>
        <taxon>Bacteria</taxon>
        <taxon>Pseudomonadati</taxon>
        <taxon>Pseudomonadota</taxon>
        <taxon>Gammaproteobacteria</taxon>
        <taxon>Pseudomonadales</taxon>
        <taxon>Pseudomonadaceae</taxon>
        <taxon>Pseudomonas</taxon>
    </lineage>
</organism>
<evidence type="ECO:0000313" key="4">
    <source>
        <dbReference type="Proteomes" id="UP000196082"/>
    </source>
</evidence>
<dbReference type="GO" id="GO:0000160">
    <property type="term" value="P:phosphorelay signal transduction system"/>
    <property type="evidence" value="ECO:0007669"/>
    <property type="project" value="InterPro"/>
</dbReference>